<evidence type="ECO:0000313" key="2">
    <source>
        <dbReference type="EMBL" id="CAH3021259.1"/>
    </source>
</evidence>
<keyword evidence="3" id="KW-1185">Reference proteome</keyword>
<protein>
    <submittedName>
        <fullName evidence="2">Uncharacterized protein</fullName>
    </submittedName>
</protein>
<dbReference type="EMBL" id="CALNXI010000175">
    <property type="protein sequence ID" value="CAH3021259.1"/>
    <property type="molecule type" value="Genomic_DNA"/>
</dbReference>
<keyword evidence="1" id="KW-0732">Signal</keyword>
<feature type="signal peptide" evidence="1">
    <location>
        <begin position="1"/>
        <end position="23"/>
    </location>
</feature>
<gene>
    <name evidence="2" type="ORF">PEVE_00010566</name>
</gene>
<proteinExistence type="predicted"/>
<evidence type="ECO:0000256" key="1">
    <source>
        <dbReference type="SAM" id="SignalP"/>
    </source>
</evidence>
<reference evidence="2 3" key="1">
    <citation type="submission" date="2022-05" db="EMBL/GenBank/DDBJ databases">
        <authorList>
            <consortium name="Genoscope - CEA"/>
            <person name="William W."/>
        </authorList>
    </citation>
    <scope>NUCLEOTIDE SEQUENCE [LARGE SCALE GENOMIC DNA]</scope>
</reference>
<comment type="caution">
    <text evidence="2">The sequence shown here is derived from an EMBL/GenBank/DDBJ whole genome shotgun (WGS) entry which is preliminary data.</text>
</comment>
<name>A0ABN8LX82_9CNID</name>
<organism evidence="2 3">
    <name type="scientific">Porites evermanni</name>
    <dbReference type="NCBI Taxonomy" id="104178"/>
    <lineage>
        <taxon>Eukaryota</taxon>
        <taxon>Metazoa</taxon>
        <taxon>Cnidaria</taxon>
        <taxon>Anthozoa</taxon>
        <taxon>Hexacorallia</taxon>
        <taxon>Scleractinia</taxon>
        <taxon>Fungiina</taxon>
        <taxon>Poritidae</taxon>
        <taxon>Porites</taxon>
    </lineage>
</organism>
<evidence type="ECO:0000313" key="3">
    <source>
        <dbReference type="Proteomes" id="UP001159427"/>
    </source>
</evidence>
<feature type="chain" id="PRO_5045076320" evidence="1">
    <location>
        <begin position="24"/>
        <end position="94"/>
    </location>
</feature>
<accession>A0ABN8LX82</accession>
<dbReference type="Proteomes" id="UP001159427">
    <property type="component" value="Unassembled WGS sequence"/>
</dbReference>
<sequence>METKIFATTFLLLFSLLLPPSLSFLAHTRHGKRDLAPEVNTNAELREFCQQVERRCLESIYSWRESLKGEKGHQRQFKRGPKIDNKFFSDNNTP</sequence>